<organism evidence="3 4">
    <name type="scientific">Sphingomonas jatrophae</name>
    <dbReference type="NCBI Taxonomy" id="1166337"/>
    <lineage>
        <taxon>Bacteria</taxon>
        <taxon>Pseudomonadati</taxon>
        <taxon>Pseudomonadota</taxon>
        <taxon>Alphaproteobacteria</taxon>
        <taxon>Sphingomonadales</taxon>
        <taxon>Sphingomonadaceae</taxon>
        <taxon>Sphingomonas</taxon>
    </lineage>
</organism>
<keyword evidence="4" id="KW-1185">Reference proteome</keyword>
<feature type="chain" id="PRO_5011436554" evidence="1">
    <location>
        <begin position="19"/>
        <end position="203"/>
    </location>
</feature>
<dbReference type="STRING" id="1166337.SAMN05192580_0332"/>
<proteinExistence type="predicted"/>
<evidence type="ECO:0000259" key="2">
    <source>
        <dbReference type="SMART" id="SM00867"/>
    </source>
</evidence>
<dbReference type="Gene3D" id="2.40.128.110">
    <property type="entry name" value="Lipid/polyisoprenoid-binding, YceI-like"/>
    <property type="match status" value="1"/>
</dbReference>
<feature type="domain" description="Lipid/polyisoprenoid-binding YceI-like" evidence="2">
    <location>
        <begin position="37"/>
        <end position="201"/>
    </location>
</feature>
<dbReference type="InterPro" id="IPR007372">
    <property type="entry name" value="Lipid/polyisoprenoid-bd_YceI"/>
</dbReference>
<dbReference type="PANTHER" id="PTHR34406">
    <property type="entry name" value="PROTEIN YCEI"/>
    <property type="match status" value="1"/>
</dbReference>
<reference evidence="3 4" key="1">
    <citation type="submission" date="2016-10" db="EMBL/GenBank/DDBJ databases">
        <authorList>
            <person name="de Groot N.N."/>
        </authorList>
    </citation>
    <scope>NUCLEOTIDE SEQUENCE [LARGE SCALE GENOMIC DNA]</scope>
    <source>
        <strain evidence="3 4">S5-249</strain>
    </source>
</reference>
<sequence length="203" mass="20979">MRLVLAATLLALAAPVLAQAPTSPPGAPDAKRVTAGTYTVDSGHTQILFTVNHLGFNSYWGIFGGATGTLVLDPAKPNAASVEITVPMDGIATTSDKLTGHLKTPDFFDAAKFPTATFKSTRVTVSGTTAKIAGNLTLKGVTRPVVLDAKFTGAGNGMMPPKALNVGFEATTSIKRSDFGVSYGVGLVSDVVPLKITVAFEKK</sequence>
<name>A0A1I6JIR5_9SPHN</name>
<gene>
    <name evidence="3" type="ORF">SAMN05192580_0332</name>
</gene>
<dbReference type="RefSeq" id="WP_093309733.1">
    <property type="nucleotide sequence ID" value="NZ_FOZG01000001.1"/>
</dbReference>
<accession>A0A1I6JIR5</accession>
<evidence type="ECO:0000313" key="3">
    <source>
        <dbReference type="EMBL" id="SFR78926.1"/>
    </source>
</evidence>
<dbReference type="AlphaFoldDB" id="A0A1I6JIR5"/>
<dbReference type="SMART" id="SM00867">
    <property type="entry name" value="YceI"/>
    <property type="match status" value="1"/>
</dbReference>
<feature type="signal peptide" evidence="1">
    <location>
        <begin position="1"/>
        <end position="18"/>
    </location>
</feature>
<dbReference type="Proteomes" id="UP000198824">
    <property type="component" value="Unassembled WGS sequence"/>
</dbReference>
<keyword evidence="1" id="KW-0732">Signal</keyword>
<evidence type="ECO:0000313" key="4">
    <source>
        <dbReference type="Proteomes" id="UP000198824"/>
    </source>
</evidence>
<dbReference type="SUPFAM" id="SSF101874">
    <property type="entry name" value="YceI-like"/>
    <property type="match status" value="1"/>
</dbReference>
<dbReference type="PANTHER" id="PTHR34406:SF1">
    <property type="entry name" value="PROTEIN YCEI"/>
    <property type="match status" value="1"/>
</dbReference>
<dbReference type="InterPro" id="IPR036761">
    <property type="entry name" value="TTHA0802/YceI-like_sf"/>
</dbReference>
<dbReference type="EMBL" id="FOZG01000001">
    <property type="protein sequence ID" value="SFR78926.1"/>
    <property type="molecule type" value="Genomic_DNA"/>
</dbReference>
<dbReference type="OrthoDB" id="9811006at2"/>
<protein>
    <submittedName>
        <fullName evidence="3">Polyisoprenoid-binding protein YceI</fullName>
    </submittedName>
</protein>
<evidence type="ECO:0000256" key="1">
    <source>
        <dbReference type="SAM" id="SignalP"/>
    </source>
</evidence>
<dbReference type="Pfam" id="PF04264">
    <property type="entry name" value="YceI"/>
    <property type="match status" value="1"/>
</dbReference>